<dbReference type="GO" id="GO:0016887">
    <property type="term" value="F:ATP hydrolysis activity"/>
    <property type="evidence" value="ECO:0007669"/>
    <property type="project" value="InterPro"/>
</dbReference>
<reference evidence="8 9" key="1">
    <citation type="submission" date="2018-05" db="EMBL/GenBank/DDBJ databases">
        <title>Genomic Encyclopedia of Type Strains, Phase IV (KMG-IV): sequencing the most valuable type-strain genomes for metagenomic binning, comparative biology and taxonomic classification.</title>
        <authorList>
            <person name="Goeker M."/>
        </authorList>
    </citation>
    <scope>NUCLEOTIDE SEQUENCE [LARGE SCALE GENOMIC DNA]</scope>
    <source>
        <strain evidence="8 9">DSM 6462</strain>
    </source>
</reference>
<proteinExistence type="inferred from homology"/>
<dbReference type="InterPro" id="IPR003439">
    <property type="entry name" value="ABC_transporter-like_ATP-bd"/>
</dbReference>
<keyword evidence="5" id="KW-0029">Amino-acid transport</keyword>
<dbReference type="PROSITE" id="PS00211">
    <property type="entry name" value="ABC_TRANSPORTER_1"/>
    <property type="match status" value="1"/>
</dbReference>
<dbReference type="Proteomes" id="UP000248021">
    <property type="component" value="Unassembled WGS sequence"/>
</dbReference>
<keyword evidence="4 8" id="KW-0067">ATP-binding</keyword>
<keyword evidence="9" id="KW-1185">Reference proteome</keyword>
<dbReference type="Pfam" id="PF00005">
    <property type="entry name" value="ABC_tran"/>
    <property type="match status" value="2"/>
</dbReference>
<evidence type="ECO:0000256" key="2">
    <source>
        <dbReference type="ARBA" id="ARBA00022448"/>
    </source>
</evidence>
<feature type="domain" description="ABC transporter" evidence="7">
    <location>
        <begin position="317"/>
        <end position="551"/>
    </location>
</feature>
<evidence type="ECO:0000256" key="6">
    <source>
        <dbReference type="SAM" id="MobiDB-lite"/>
    </source>
</evidence>
<dbReference type="CDD" id="cd03219">
    <property type="entry name" value="ABC_Mj1267_LivG_branched"/>
    <property type="match status" value="1"/>
</dbReference>
<evidence type="ECO:0000313" key="8">
    <source>
        <dbReference type="EMBL" id="PXW63119.1"/>
    </source>
</evidence>
<dbReference type="PANTHER" id="PTHR43820:SF4">
    <property type="entry name" value="HIGH-AFFINITY BRANCHED-CHAIN AMINO ACID TRANSPORT ATP-BINDING PROTEIN LIVF"/>
    <property type="match status" value="1"/>
</dbReference>
<dbReference type="InterPro" id="IPR017871">
    <property type="entry name" value="ABC_transporter-like_CS"/>
</dbReference>
<dbReference type="Gene3D" id="3.40.50.300">
    <property type="entry name" value="P-loop containing nucleotide triphosphate hydrolases"/>
    <property type="match status" value="2"/>
</dbReference>
<protein>
    <submittedName>
        <fullName evidence="8">Amino acid/amide ABC transporter ATP-binding protein 1 (HAAT family) /amino acid/amide ABC transporter ATP-binding protein 2 (HAAT family)</fullName>
    </submittedName>
</protein>
<dbReference type="EMBL" id="QJJK01000002">
    <property type="protein sequence ID" value="PXW63119.1"/>
    <property type="molecule type" value="Genomic_DNA"/>
</dbReference>
<comment type="caution">
    <text evidence="8">The sequence shown here is derived from an EMBL/GenBank/DDBJ whole genome shotgun (WGS) entry which is preliminary data.</text>
</comment>
<evidence type="ECO:0000256" key="1">
    <source>
        <dbReference type="ARBA" id="ARBA00005417"/>
    </source>
</evidence>
<dbReference type="PANTHER" id="PTHR43820">
    <property type="entry name" value="HIGH-AFFINITY BRANCHED-CHAIN AMINO ACID TRANSPORT ATP-BINDING PROTEIN LIVF"/>
    <property type="match status" value="1"/>
</dbReference>
<organism evidence="8 9">
    <name type="scientific">Chelatococcus asaccharovorans</name>
    <dbReference type="NCBI Taxonomy" id="28210"/>
    <lineage>
        <taxon>Bacteria</taxon>
        <taxon>Pseudomonadati</taxon>
        <taxon>Pseudomonadota</taxon>
        <taxon>Alphaproteobacteria</taxon>
        <taxon>Hyphomicrobiales</taxon>
        <taxon>Chelatococcaceae</taxon>
        <taxon>Chelatococcus</taxon>
    </lineage>
</organism>
<dbReference type="OrthoDB" id="9805029at2"/>
<feature type="domain" description="ABC transporter" evidence="7">
    <location>
        <begin position="20"/>
        <end position="283"/>
    </location>
</feature>
<comment type="similarity">
    <text evidence="1">Belongs to the ABC transporter superfamily.</text>
</comment>
<dbReference type="GO" id="GO:0005524">
    <property type="term" value="F:ATP binding"/>
    <property type="evidence" value="ECO:0007669"/>
    <property type="project" value="UniProtKB-KW"/>
</dbReference>
<dbReference type="RefSeq" id="WP_110373293.1">
    <property type="nucleotide sequence ID" value="NZ_JAHBRY010000002.1"/>
</dbReference>
<keyword evidence="3" id="KW-0547">Nucleotide-binding</keyword>
<dbReference type="PROSITE" id="PS50893">
    <property type="entry name" value="ABC_TRANSPORTER_2"/>
    <property type="match status" value="2"/>
</dbReference>
<dbReference type="GO" id="GO:0015658">
    <property type="term" value="F:branched-chain amino acid transmembrane transporter activity"/>
    <property type="evidence" value="ECO:0007669"/>
    <property type="project" value="TreeGrafter"/>
</dbReference>
<dbReference type="SMART" id="SM00382">
    <property type="entry name" value="AAA"/>
    <property type="match status" value="2"/>
</dbReference>
<evidence type="ECO:0000256" key="4">
    <source>
        <dbReference type="ARBA" id="ARBA00022840"/>
    </source>
</evidence>
<evidence type="ECO:0000259" key="7">
    <source>
        <dbReference type="PROSITE" id="PS50893"/>
    </source>
</evidence>
<dbReference type="AlphaFoldDB" id="A0A2V3UQW7"/>
<evidence type="ECO:0000256" key="5">
    <source>
        <dbReference type="ARBA" id="ARBA00022970"/>
    </source>
</evidence>
<name>A0A2V3UQW7_9HYPH</name>
<sequence>MTVAVLHRPVSAPAQAADGLAIENVSVSFGGLKAIDDVTIHVRPGEFIGIVGPNGAGKSTLVQTITGFVRPTAGRITFKGNRLDGRSPEAISALGVARTFQTSRVFPALTIADSVMVGTQRTLIGGGARPKRFGAFAEPIAALFGLPAYRRAEDEARQRADEVMALFGDRLLSRKDKPAHSLSYANRRRLDIARALAAAPDVLLLDEPTAGMNPTESHELADLLIDLRKTFPAMAIIMIEHKLDIVRRLAERTIVMAHGRAIIDDTPDAAFAHPEVTAAYLGKATGSVPASAAAASGGHLQHGPEQDLPGDPSTPAVALKNVDIFYGPVQALFDVSLHVNRGEAVAVLGGNASGKSTTIKTVLRLVQPRKGEVDFFGKPLEARTTAEVIDQGVASIPEGRRMFAELTVRDNLLMGAFSRRKGDAKKLDADLERVIAEFPWLGARLSQLAGTLSGGEQQMVAMARAWLRRPKILCIDEPSMGLSPLMVDRVYEILARWKAQGLTIIMVEQSANHALELVDRAYVLRNGVVVLEGEAAKLRNDPAIQEAYLGLGRDKAERAQAVV</sequence>
<keyword evidence="2" id="KW-0813">Transport</keyword>
<dbReference type="CDD" id="cd03224">
    <property type="entry name" value="ABC_TM1139_LivF_branched"/>
    <property type="match status" value="1"/>
</dbReference>
<evidence type="ECO:0000313" key="9">
    <source>
        <dbReference type="Proteomes" id="UP000248021"/>
    </source>
</evidence>
<dbReference type="GO" id="GO:0015807">
    <property type="term" value="P:L-amino acid transport"/>
    <property type="evidence" value="ECO:0007669"/>
    <property type="project" value="TreeGrafter"/>
</dbReference>
<evidence type="ECO:0000256" key="3">
    <source>
        <dbReference type="ARBA" id="ARBA00022741"/>
    </source>
</evidence>
<dbReference type="InterPro" id="IPR052156">
    <property type="entry name" value="BCAA_Transport_ATP-bd_LivF"/>
</dbReference>
<feature type="region of interest" description="Disordered" evidence="6">
    <location>
        <begin position="292"/>
        <end position="313"/>
    </location>
</feature>
<accession>A0A2V3UQW7</accession>
<gene>
    <name evidence="8" type="ORF">C7450_10234</name>
</gene>
<dbReference type="SUPFAM" id="SSF52540">
    <property type="entry name" value="P-loop containing nucleoside triphosphate hydrolases"/>
    <property type="match status" value="2"/>
</dbReference>
<dbReference type="InterPro" id="IPR003593">
    <property type="entry name" value="AAA+_ATPase"/>
</dbReference>
<dbReference type="InterPro" id="IPR027417">
    <property type="entry name" value="P-loop_NTPase"/>
</dbReference>